<comment type="caution">
    <text evidence="2">The sequence shown here is derived from an EMBL/GenBank/DDBJ whole genome shotgun (WGS) entry which is preliminary data.</text>
</comment>
<dbReference type="InterPro" id="IPR004158">
    <property type="entry name" value="DUF247_pln"/>
</dbReference>
<dbReference type="Proteomes" id="UP000655225">
    <property type="component" value="Unassembled WGS sequence"/>
</dbReference>
<organism evidence="2 3">
    <name type="scientific">Tetracentron sinense</name>
    <name type="common">Spur-leaf</name>
    <dbReference type="NCBI Taxonomy" id="13715"/>
    <lineage>
        <taxon>Eukaryota</taxon>
        <taxon>Viridiplantae</taxon>
        <taxon>Streptophyta</taxon>
        <taxon>Embryophyta</taxon>
        <taxon>Tracheophyta</taxon>
        <taxon>Spermatophyta</taxon>
        <taxon>Magnoliopsida</taxon>
        <taxon>Trochodendrales</taxon>
        <taxon>Trochodendraceae</taxon>
        <taxon>Tetracentron</taxon>
    </lineage>
</organism>
<feature type="compositionally biased region" description="Basic and acidic residues" evidence="1">
    <location>
        <begin position="245"/>
        <end position="256"/>
    </location>
</feature>
<feature type="region of interest" description="Disordered" evidence="1">
    <location>
        <begin position="231"/>
        <end position="256"/>
    </location>
</feature>
<gene>
    <name evidence="2" type="ORF">HHK36_033254</name>
</gene>
<evidence type="ECO:0000313" key="3">
    <source>
        <dbReference type="Proteomes" id="UP000655225"/>
    </source>
</evidence>
<name>A0A835CWA6_TETSI</name>
<evidence type="ECO:0000313" key="2">
    <source>
        <dbReference type="EMBL" id="KAF8364768.1"/>
    </source>
</evidence>
<dbReference type="PANTHER" id="PTHR31170">
    <property type="entry name" value="BNAC04G53230D PROTEIN"/>
    <property type="match status" value="1"/>
</dbReference>
<dbReference type="PANTHER" id="PTHR31170:SF25">
    <property type="entry name" value="BNAA09G04570D PROTEIN"/>
    <property type="match status" value="1"/>
</dbReference>
<accession>A0A835CWA6</accession>
<sequence>MADTEIVSDENNNKDDVSIQIEDAGDMLASSIETKLEIMAPLSSERCNAGCIVTRSATELHQAGVQFKVGTSSRLLDVKFCEGVLEIPPLYIGDGTYTLFRNLITWEQCQDLRTPYIISYAFLMDCLINTPNDVSLLIDYGIIKNYLGLNAYCEIHCHEWQSSLRRDCFNTPPAIISFIATAVLLNEDRQSNVGRNQANANITKFKAIVTMMIDTASNAKRGAVVDVLPEKEEDGGYSSGGWKRSSRENSSKEHIL</sequence>
<protein>
    <submittedName>
        <fullName evidence="2">Uncharacterized protein</fullName>
    </submittedName>
</protein>
<reference evidence="2 3" key="1">
    <citation type="submission" date="2020-04" db="EMBL/GenBank/DDBJ databases">
        <title>Plant Genome Project.</title>
        <authorList>
            <person name="Zhang R.-G."/>
        </authorList>
    </citation>
    <scope>NUCLEOTIDE SEQUENCE [LARGE SCALE GENOMIC DNA]</scope>
    <source>
        <strain evidence="2">YNK0</strain>
        <tissue evidence="2">Leaf</tissue>
    </source>
</reference>
<dbReference type="OrthoDB" id="771233at2759"/>
<dbReference type="AlphaFoldDB" id="A0A835CWA6"/>
<dbReference type="EMBL" id="JABCRI010001284">
    <property type="protein sequence ID" value="KAF8364768.1"/>
    <property type="molecule type" value="Genomic_DNA"/>
</dbReference>
<dbReference type="Pfam" id="PF03140">
    <property type="entry name" value="DUF247"/>
    <property type="match status" value="1"/>
</dbReference>
<evidence type="ECO:0000256" key="1">
    <source>
        <dbReference type="SAM" id="MobiDB-lite"/>
    </source>
</evidence>
<proteinExistence type="predicted"/>
<keyword evidence="3" id="KW-1185">Reference proteome</keyword>